<dbReference type="HOGENOM" id="CLU_067287_1_1_14"/>
<accession>Q98R28</accession>
<dbReference type="InterPro" id="IPR043425">
    <property type="entry name" value="NusG-like"/>
</dbReference>
<dbReference type="Proteomes" id="UP000000528">
    <property type="component" value="Chromosome"/>
</dbReference>
<dbReference type="InterPro" id="IPR036735">
    <property type="entry name" value="NGN_dom_sf"/>
</dbReference>
<name>Q98R28_MYCPU</name>
<dbReference type="BioCyc" id="MPUL272635:G1GT6-183-MONOMER"/>
<protein>
    <recommendedName>
        <fullName evidence="4">Transcription termination/antitermination protein NusG</fullName>
    </recommendedName>
</protein>
<evidence type="ECO:0000313" key="6">
    <source>
        <dbReference type="EMBL" id="CAC13355.1"/>
    </source>
</evidence>
<evidence type="ECO:0000256" key="3">
    <source>
        <dbReference type="ARBA" id="ARBA00023163"/>
    </source>
</evidence>
<evidence type="ECO:0000256" key="2">
    <source>
        <dbReference type="ARBA" id="ARBA00023015"/>
    </source>
</evidence>
<dbReference type="SUPFAM" id="SSF82679">
    <property type="entry name" value="N-utilization substance G protein NusG, N-terminal domain"/>
    <property type="match status" value="1"/>
</dbReference>
<dbReference type="PANTHER" id="PTHR30265">
    <property type="entry name" value="RHO-INTERACTING TRANSCRIPTION TERMINATION FACTOR NUSG"/>
    <property type="match status" value="1"/>
</dbReference>
<keyword evidence="2" id="KW-0805">Transcription regulation</keyword>
<dbReference type="AlphaFoldDB" id="Q98R28"/>
<dbReference type="InterPro" id="IPR010216">
    <property type="entry name" value="Transcrpt_antiterm_NusG_myco"/>
</dbReference>
<dbReference type="Pfam" id="PF02357">
    <property type="entry name" value="NusG"/>
    <property type="match status" value="1"/>
</dbReference>
<dbReference type="InterPro" id="IPR006645">
    <property type="entry name" value="NGN-like_dom"/>
</dbReference>
<dbReference type="NCBIfam" id="TIGR01956">
    <property type="entry name" value="NusG_myco"/>
    <property type="match status" value="1"/>
</dbReference>
<sequence length="196" mass="23014">MNKFNWYMISTIPNKEKEVIEAIKNKVVSENLEAYFSDFKIFWESRISAKELEKKQAGDSYKTTKKNMYNGYIFIEMVITNETWFLVRNTENVSGLVGSHGLGAWPTPISKLKFKKMIEEETKKEEEFQLSLNLSKFREGLFVKIVDGPFKNDEIVYKIKKTNHEKKYSILEIESLGKSVDTQIDHKHLKLIEDKE</sequence>
<organism evidence="7">
    <name type="scientific">Mycoplasmopsis pulmonis (strain UAB CTIP)</name>
    <name type="common">Mycoplasma pulmonis</name>
    <dbReference type="NCBI Taxonomy" id="272635"/>
    <lineage>
        <taxon>Bacteria</taxon>
        <taxon>Bacillati</taxon>
        <taxon>Mycoplasmatota</taxon>
        <taxon>Mycoplasmoidales</taxon>
        <taxon>Metamycoplasmataceae</taxon>
        <taxon>Mycoplasmopsis</taxon>
    </lineage>
</organism>
<reference evidence="6 7" key="1">
    <citation type="journal article" date="2001" name="Nucleic Acids Res.">
        <title>The complete genome sequence of the murine respiratory pathogen Mycoplasma pulmonis.</title>
        <authorList>
            <person name="Chambaud I."/>
            <person name="Heilig R."/>
            <person name="Ferris S."/>
            <person name="Barbe V."/>
            <person name="Samson D."/>
            <person name="Galisson F."/>
            <person name="Moszer I."/>
            <person name="Dybvig K."/>
            <person name="Wroblewski H."/>
            <person name="Viari A."/>
            <person name="Rocha E.P.C."/>
            <person name="Blanchard A."/>
        </authorList>
    </citation>
    <scope>NUCLEOTIDE SEQUENCE [LARGE SCALE GENOMIC DNA]</scope>
    <source>
        <strain evidence="6 7">UAB CTIP</strain>
    </source>
</reference>
<dbReference type="PANTHER" id="PTHR30265:SF4">
    <property type="entry name" value="KOW MOTIF FAMILY PROTEIN, EXPRESSED"/>
    <property type="match status" value="1"/>
</dbReference>
<gene>
    <name evidence="6" type="ordered locus">MYPU_1820</name>
</gene>
<dbReference type="EMBL" id="AL445563">
    <property type="protein sequence ID" value="CAC13355.1"/>
    <property type="molecule type" value="Genomic_DNA"/>
</dbReference>
<keyword evidence="1" id="KW-0889">Transcription antitermination</keyword>
<dbReference type="eggNOG" id="COG0250">
    <property type="taxonomic scope" value="Bacteria"/>
</dbReference>
<dbReference type="SMART" id="SM00738">
    <property type="entry name" value="NGN"/>
    <property type="match status" value="1"/>
</dbReference>
<dbReference type="Gene3D" id="3.30.70.940">
    <property type="entry name" value="NusG, N-terminal domain"/>
    <property type="match status" value="1"/>
</dbReference>
<dbReference type="STRING" id="272635.gene:17576767"/>
<keyword evidence="3" id="KW-0804">Transcription</keyword>
<dbReference type="CDD" id="cd09891">
    <property type="entry name" value="NGN_Bact_1"/>
    <property type="match status" value="1"/>
</dbReference>
<feature type="domain" description="NusG-like N-terminal" evidence="5">
    <location>
        <begin position="3"/>
        <end position="121"/>
    </location>
</feature>
<dbReference type="PIR" id="F90534">
    <property type="entry name" value="F90534"/>
</dbReference>
<dbReference type="GO" id="GO:0031564">
    <property type="term" value="P:transcription antitermination"/>
    <property type="evidence" value="ECO:0007669"/>
    <property type="project" value="UniProtKB-KW"/>
</dbReference>
<evidence type="ECO:0000313" key="7">
    <source>
        <dbReference type="Proteomes" id="UP000000528"/>
    </source>
</evidence>
<evidence type="ECO:0000256" key="1">
    <source>
        <dbReference type="ARBA" id="ARBA00022814"/>
    </source>
</evidence>
<dbReference type="GO" id="GO:0006354">
    <property type="term" value="P:DNA-templated transcription elongation"/>
    <property type="evidence" value="ECO:0007669"/>
    <property type="project" value="InterPro"/>
</dbReference>
<dbReference type="KEGG" id="mpu:MYPU_1820"/>
<dbReference type="RefSeq" id="WP_010924986.1">
    <property type="nucleotide sequence ID" value="NC_002771.1"/>
</dbReference>
<proteinExistence type="predicted"/>
<keyword evidence="7" id="KW-1185">Reference proteome</keyword>
<dbReference type="InterPro" id="IPR047050">
    <property type="entry name" value="NGN"/>
</dbReference>
<evidence type="ECO:0000256" key="4">
    <source>
        <dbReference type="NCBIfam" id="TIGR01956"/>
    </source>
</evidence>
<evidence type="ECO:0000259" key="5">
    <source>
        <dbReference type="SMART" id="SM00738"/>
    </source>
</evidence>